<accession>A0ABT5IF07</accession>
<protein>
    <submittedName>
        <fullName evidence="3">DUF4163 domain-containing protein</fullName>
    </submittedName>
</protein>
<gene>
    <name evidence="3" type="ORF">PQU94_09495</name>
</gene>
<dbReference type="Gene3D" id="3.90.640.20">
    <property type="entry name" value="Heat-shock cognate protein, ATPase"/>
    <property type="match status" value="1"/>
</dbReference>
<evidence type="ECO:0000313" key="4">
    <source>
        <dbReference type="Proteomes" id="UP001216595"/>
    </source>
</evidence>
<dbReference type="Proteomes" id="UP001216595">
    <property type="component" value="Unassembled WGS sequence"/>
</dbReference>
<dbReference type="PROSITE" id="PS51257">
    <property type="entry name" value="PROKAR_LIPOPROTEIN"/>
    <property type="match status" value="1"/>
</dbReference>
<organism evidence="3 4">
    <name type="scientific">Asticcacaulis currens</name>
    <dbReference type="NCBI Taxonomy" id="2984210"/>
    <lineage>
        <taxon>Bacteria</taxon>
        <taxon>Pseudomonadati</taxon>
        <taxon>Pseudomonadota</taxon>
        <taxon>Alphaproteobacteria</taxon>
        <taxon>Caulobacterales</taxon>
        <taxon>Caulobacteraceae</taxon>
        <taxon>Asticcacaulis</taxon>
    </lineage>
</organism>
<feature type="domain" description="Deacetylase PdaC" evidence="2">
    <location>
        <begin position="49"/>
        <end position="132"/>
    </location>
</feature>
<name>A0ABT5IF07_9CAUL</name>
<feature type="domain" description="DUF3298" evidence="1">
    <location>
        <begin position="207"/>
        <end position="237"/>
    </location>
</feature>
<dbReference type="Gene3D" id="3.30.565.40">
    <property type="entry name" value="Fervidobacterium nodosum Rt17-B1 like"/>
    <property type="match status" value="1"/>
</dbReference>
<evidence type="ECO:0000313" key="3">
    <source>
        <dbReference type="EMBL" id="MDC7694513.1"/>
    </source>
</evidence>
<dbReference type="InterPro" id="IPR037126">
    <property type="entry name" value="PdaC/RsiV-like_sf"/>
</dbReference>
<evidence type="ECO:0000259" key="1">
    <source>
        <dbReference type="Pfam" id="PF11738"/>
    </source>
</evidence>
<keyword evidence="4" id="KW-1185">Reference proteome</keyword>
<dbReference type="InterPro" id="IPR025303">
    <property type="entry name" value="PdaC"/>
</dbReference>
<dbReference type="EMBL" id="JAQQKW010000005">
    <property type="protein sequence ID" value="MDC7694513.1"/>
    <property type="molecule type" value="Genomic_DNA"/>
</dbReference>
<dbReference type="Pfam" id="PF13739">
    <property type="entry name" value="PdaC"/>
    <property type="match status" value="1"/>
</dbReference>
<sequence length="263" mass="28478">MRMRPHLLIMVAFCALTLASCSRRDETHKDAPPVAAAPLEFAQTTPDAEVRLTFPEAIKAFGELHNRLFADGQSELTAFADQAAKDRKELTAAGSEPPPYFRAIKWTLPAQSEHLASLYAEQSEFTGGAHPNASYQTVLWDKTARQAIDARLLFAPNADLAAADAFLCRQIEAERSRRNQTPTTQTATGFTCPRLIESHLALVPSTTAGKIGAIEALFAPYEVGPYAEGAYQIRVPQAVLRGLISPAYATDFAGEPVPAPAVQ</sequence>
<proteinExistence type="predicted"/>
<dbReference type="InterPro" id="IPR021729">
    <property type="entry name" value="DUF3298"/>
</dbReference>
<evidence type="ECO:0000259" key="2">
    <source>
        <dbReference type="Pfam" id="PF13739"/>
    </source>
</evidence>
<dbReference type="RefSeq" id="WP_272741232.1">
    <property type="nucleotide sequence ID" value="NZ_JAQQKW010000005.1"/>
</dbReference>
<reference evidence="3 4" key="1">
    <citation type="submission" date="2023-01" db="EMBL/GenBank/DDBJ databases">
        <title>Novel species of the genus Asticcacaulis isolated from rivers.</title>
        <authorList>
            <person name="Lu H."/>
        </authorList>
    </citation>
    <scope>NUCLEOTIDE SEQUENCE [LARGE SCALE GENOMIC DNA]</scope>
    <source>
        <strain evidence="3 4">DXS10W</strain>
    </source>
</reference>
<comment type="caution">
    <text evidence="3">The sequence shown here is derived from an EMBL/GenBank/DDBJ whole genome shotgun (WGS) entry which is preliminary data.</text>
</comment>
<dbReference type="Pfam" id="PF11738">
    <property type="entry name" value="DUF3298"/>
    <property type="match status" value="1"/>
</dbReference>